<evidence type="ECO:0000313" key="3">
    <source>
        <dbReference type="Proteomes" id="UP000823613"/>
    </source>
</evidence>
<dbReference type="Proteomes" id="UP000823613">
    <property type="component" value="Unassembled WGS sequence"/>
</dbReference>
<organism evidence="2 3">
    <name type="scientific">Candidatus Onthovivens merdipullorum</name>
    <dbReference type="NCBI Taxonomy" id="2840889"/>
    <lineage>
        <taxon>Bacteria</taxon>
        <taxon>Bacillati</taxon>
        <taxon>Bacillota</taxon>
        <taxon>Bacilli</taxon>
        <taxon>Bacillales</taxon>
        <taxon>Candidatus Onthovivens</taxon>
    </lineage>
</organism>
<dbReference type="SUPFAM" id="SSF51556">
    <property type="entry name" value="Metallo-dependent hydrolases"/>
    <property type="match status" value="1"/>
</dbReference>
<accession>A0A9D9DHJ7</accession>
<dbReference type="InterPro" id="IPR006680">
    <property type="entry name" value="Amidohydro-rel"/>
</dbReference>
<name>A0A9D9DHJ7_9BACL</name>
<dbReference type="Gene3D" id="3.20.20.140">
    <property type="entry name" value="Metal-dependent hydrolases"/>
    <property type="match status" value="1"/>
</dbReference>
<dbReference type="EMBL" id="JADIMY010000086">
    <property type="protein sequence ID" value="MBO8427779.1"/>
    <property type="molecule type" value="Genomic_DNA"/>
</dbReference>
<gene>
    <name evidence="2" type="ORF">IAC58_04430</name>
</gene>
<sequence>MKIKKKSKYIIDAHTHLGYWPTLNTSLNTLLTSMKNHNIDFSIVSFDGSEFKEPNRFNKLIPQLSASKKLLSIVKENKSLLPLIWIRPHTEKNSQELETFLEKHRDFFYGLKFHPYTSRLRISDPRLAPYLNIARKFNYPILVHTALDKYSQIKYLCEVCSLYKDINFIAAHAILESDHLETIELLKKYSNLYIDTAWVNISFIKNLKEENLMDRVLFGTDNPIDGDKTLNEEIYLDYFKNKIRLNKIDYEKLMYLNAIKVYKMDLDKLKN</sequence>
<dbReference type="GO" id="GO:0016787">
    <property type="term" value="F:hydrolase activity"/>
    <property type="evidence" value="ECO:0007669"/>
    <property type="project" value="InterPro"/>
</dbReference>
<evidence type="ECO:0000259" key="1">
    <source>
        <dbReference type="Pfam" id="PF04909"/>
    </source>
</evidence>
<dbReference type="Pfam" id="PF04909">
    <property type="entry name" value="Amidohydro_2"/>
    <property type="match status" value="1"/>
</dbReference>
<proteinExistence type="predicted"/>
<reference evidence="2" key="2">
    <citation type="journal article" date="2021" name="PeerJ">
        <title>Extensive microbial diversity within the chicken gut microbiome revealed by metagenomics and culture.</title>
        <authorList>
            <person name="Gilroy R."/>
            <person name="Ravi A."/>
            <person name="Getino M."/>
            <person name="Pursley I."/>
            <person name="Horton D.L."/>
            <person name="Alikhan N.F."/>
            <person name="Baker D."/>
            <person name="Gharbi K."/>
            <person name="Hall N."/>
            <person name="Watson M."/>
            <person name="Adriaenssens E.M."/>
            <person name="Foster-Nyarko E."/>
            <person name="Jarju S."/>
            <person name="Secka A."/>
            <person name="Antonio M."/>
            <person name="Oren A."/>
            <person name="Chaudhuri R.R."/>
            <person name="La Ragione R."/>
            <person name="Hildebrand F."/>
            <person name="Pallen M.J."/>
        </authorList>
    </citation>
    <scope>NUCLEOTIDE SEQUENCE</scope>
    <source>
        <strain evidence="2">11159</strain>
    </source>
</reference>
<dbReference type="AlphaFoldDB" id="A0A9D9DHJ7"/>
<evidence type="ECO:0000313" key="2">
    <source>
        <dbReference type="EMBL" id="MBO8427779.1"/>
    </source>
</evidence>
<dbReference type="InterPro" id="IPR032466">
    <property type="entry name" value="Metal_Hydrolase"/>
</dbReference>
<comment type="caution">
    <text evidence="2">The sequence shown here is derived from an EMBL/GenBank/DDBJ whole genome shotgun (WGS) entry which is preliminary data.</text>
</comment>
<feature type="domain" description="Amidohydrolase-related" evidence="1">
    <location>
        <begin position="74"/>
        <end position="263"/>
    </location>
</feature>
<reference evidence="2" key="1">
    <citation type="submission" date="2020-10" db="EMBL/GenBank/DDBJ databases">
        <authorList>
            <person name="Gilroy R."/>
        </authorList>
    </citation>
    <scope>NUCLEOTIDE SEQUENCE</scope>
    <source>
        <strain evidence="2">11159</strain>
    </source>
</reference>
<protein>
    <submittedName>
        <fullName evidence="2">Amidohydrolase family protein</fullName>
    </submittedName>
</protein>